<organism evidence="1">
    <name type="scientific">marine sediment metagenome</name>
    <dbReference type="NCBI Taxonomy" id="412755"/>
    <lineage>
        <taxon>unclassified sequences</taxon>
        <taxon>metagenomes</taxon>
        <taxon>ecological metagenomes</taxon>
    </lineage>
</organism>
<feature type="non-terminal residue" evidence="1">
    <location>
        <position position="1"/>
    </location>
</feature>
<proteinExistence type="predicted"/>
<accession>A0A0F9NLC4</accession>
<protein>
    <submittedName>
        <fullName evidence="1">Uncharacterized protein</fullName>
    </submittedName>
</protein>
<evidence type="ECO:0000313" key="1">
    <source>
        <dbReference type="EMBL" id="KKM89580.1"/>
    </source>
</evidence>
<gene>
    <name evidence="1" type="ORF">LCGC14_1247160</name>
</gene>
<dbReference type="AlphaFoldDB" id="A0A0F9NLC4"/>
<dbReference type="EMBL" id="LAZR01006797">
    <property type="protein sequence ID" value="KKM89580.1"/>
    <property type="molecule type" value="Genomic_DNA"/>
</dbReference>
<comment type="caution">
    <text evidence="1">The sequence shown here is derived from an EMBL/GenBank/DDBJ whole genome shotgun (WGS) entry which is preliminary data.</text>
</comment>
<sequence>VYCKIKYKDGKLSISGVIGPLYTGNALGGCGQIDMEFGHKNPEHNDSRYDNPTKPSEIRFAEGWDAEKWLEFLEIWKLYHLNDMNAGCGHQRALGWKDYDKHPSEPCPTCGYKYSTAWLTVLVPEKALDFLASLPDTDQQPAWV</sequence>
<reference evidence="1" key="1">
    <citation type="journal article" date="2015" name="Nature">
        <title>Complex archaea that bridge the gap between prokaryotes and eukaryotes.</title>
        <authorList>
            <person name="Spang A."/>
            <person name="Saw J.H."/>
            <person name="Jorgensen S.L."/>
            <person name="Zaremba-Niedzwiedzka K."/>
            <person name="Martijn J."/>
            <person name="Lind A.E."/>
            <person name="van Eijk R."/>
            <person name="Schleper C."/>
            <person name="Guy L."/>
            <person name="Ettema T.J."/>
        </authorList>
    </citation>
    <scope>NUCLEOTIDE SEQUENCE</scope>
</reference>
<name>A0A0F9NLC4_9ZZZZ</name>